<dbReference type="EMBL" id="JAANER010000003">
    <property type="protein sequence ID" value="KAG9192030.1"/>
    <property type="molecule type" value="Genomic_DNA"/>
</dbReference>
<dbReference type="PANTHER" id="PTHR38846:SF1">
    <property type="entry name" value="C3H1-TYPE DOMAIN-CONTAINING PROTEIN"/>
    <property type="match status" value="1"/>
</dbReference>
<sequence length="219" mass="24977">MAPEVVASTSQQALFRAWTWDSVFVLDIQNSTKHASAVIAKLDCSKFFESSVTLSTRNATLTPSANGGARSSEIWYQFEGFTPNPTASFNNEFWRLTKHMRWTLEERREQRVMIFDADWEEDIGNEFGNLAHWQEFCSLCSIDSIPDTMLDCMEALESTLVNLCDLLDSQRAGSTVVPSGNFEEFCDYIVNGHMYPIKEAREDTFLPTFLKKLNRRRGG</sequence>
<protein>
    <submittedName>
        <fullName evidence="1">Uncharacterized protein</fullName>
    </submittedName>
</protein>
<keyword evidence="2" id="KW-1185">Reference proteome</keyword>
<dbReference type="Proteomes" id="UP001199106">
    <property type="component" value="Unassembled WGS sequence"/>
</dbReference>
<accession>A0AAD4ICF8</accession>
<evidence type="ECO:0000313" key="2">
    <source>
        <dbReference type="Proteomes" id="UP001199106"/>
    </source>
</evidence>
<dbReference type="AlphaFoldDB" id="A0AAD4ICF8"/>
<comment type="caution">
    <text evidence="1">The sequence shown here is derived from an EMBL/GenBank/DDBJ whole genome shotgun (WGS) entry which is preliminary data.</text>
</comment>
<proteinExistence type="predicted"/>
<evidence type="ECO:0000313" key="1">
    <source>
        <dbReference type="EMBL" id="KAG9192030.1"/>
    </source>
</evidence>
<name>A0AAD4ICF8_9PLEO</name>
<organism evidence="1 2">
    <name type="scientific">Alternaria panax</name>
    <dbReference type="NCBI Taxonomy" id="48097"/>
    <lineage>
        <taxon>Eukaryota</taxon>
        <taxon>Fungi</taxon>
        <taxon>Dikarya</taxon>
        <taxon>Ascomycota</taxon>
        <taxon>Pezizomycotina</taxon>
        <taxon>Dothideomycetes</taxon>
        <taxon>Pleosporomycetidae</taxon>
        <taxon>Pleosporales</taxon>
        <taxon>Pleosporineae</taxon>
        <taxon>Pleosporaceae</taxon>
        <taxon>Alternaria</taxon>
        <taxon>Alternaria sect. Panax</taxon>
    </lineage>
</organism>
<gene>
    <name evidence="1" type="ORF">G6011_10764</name>
</gene>
<dbReference type="PANTHER" id="PTHR38846">
    <property type="entry name" value="C3H1-TYPE DOMAIN-CONTAINING PROTEIN"/>
    <property type="match status" value="1"/>
</dbReference>
<reference evidence="1" key="1">
    <citation type="submission" date="2021-07" db="EMBL/GenBank/DDBJ databases">
        <title>Genome Resource of American Ginseng Black Spot Pathogen Alternaria panax.</title>
        <authorList>
            <person name="Qiu C."/>
            <person name="Wang W."/>
            <person name="Liu Z."/>
        </authorList>
    </citation>
    <scope>NUCLEOTIDE SEQUENCE</scope>
    <source>
        <strain evidence="1">BNCC115425</strain>
    </source>
</reference>